<organism evidence="2 3">
    <name type="scientific">Smittium culicis</name>
    <dbReference type="NCBI Taxonomy" id="133412"/>
    <lineage>
        <taxon>Eukaryota</taxon>
        <taxon>Fungi</taxon>
        <taxon>Fungi incertae sedis</taxon>
        <taxon>Zoopagomycota</taxon>
        <taxon>Kickxellomycotina</taxon>
        <taxon>Harpellomycetes</taxon>
        <taxon>Harpellales</taxon>
        <taxon>Legeriomycetaceae</taxon>
        <taxon>Smittium</taxon>
    </lineage>
</organism>
<feature type="region of interest" description="Disordered" evidence="1">
    <location>
        <begin position="101"/>
        <end position="159"/>
    </location>
</feature>
<gene>
    <name evidence="2" type="ORF">AYI69_g3796</name>
</gene>
<reference evidence="3" key="1">
    <citation type="submission" date="2017-01" db="EMBL/GenBank/DDBJ databases">
        <authorList>
            <person name="Wang Y."/>
            <person name="White M."/>
            <person name="Kvist S."/>
            <person name="Moncalvo J.-M."/>
        </authorList>
    </citation>
    <scope>NUCLEOTIDE SEQUENCE [LARGE SCALE GENOMIC DNA]</scope>
    <source>
        <strain evidence="3">ID-206-W2</strain>
    </source>
</reference>
<evidence type="ECO:0000313" key="2">
    <source>
        <dbReference type="EMBL" id="OMJ26791.1"/>
    </source>
</evidence>
<evidence type="ECO:0000256" key="1">
    <source>
        <dbReference type="SAM" id="MobiDB-lite"/>
    </source>
</evidence>
<name>A0A1R1YIR0_9FUNG</name>
<dbReference type="AlphaFoldDB" id="A0A1R1YIR0"/>
<sequence length="223" mass="25748">MDVCIDIYNRITIRETFRQKYIPKYDGQGYKPYHNYPSQQNNKHWEISRNHEQHSSNSQERTQMDIDKLRIRPRGPITLEESSCRLKNGLNLYCASDKHIVRDSPGDTSEESDCESDIVVSSESEKQYHSADSESEGTEKVESEVIKTPQDEPEISYTRTESQSKIWTYEPATTVIETENEESATLPPEYLGFKEVFNKAKASDLSPHRKYDCPIDIKEGQTA</sequence>
<proteinExistence type="predicted"/>
<feature type="compositionally biased region" description="Basic and acidic residues" evidence="1">
    <location>
        <begin position="123"/>
        <end position="145"/>
    </location>
</feature>
<evidence type="ECO:0000313" key="3">
    <source>
        <dbReference type="Proteomes" id="UP000187429"/>
    </source>
</evidence>
<dbReference type="OrthoDB" id="2432520at2759"/>
<protein>
    <submittedName>
        <fullName evidence="2">Uncharacterized protein</fullName>
    </submittedName>
</protein>
<keyword evidence="3" id="KW-1185">Reference proteome</keyword>
<comment type="caution">
    <text evidence="2">The sequence shown here is derived from an EMBL/GenBank/DDBJ whole genome shotgun (WGS) entry which is preliminary data.</text>
</comment>
<dbReference type="Proteomes" id="UP000187429">
    <property type="component" value="Unassembled WGS sequence"/>
</dbReference>
<feature type="non-terminal residue" evidence="2">
    <location>
        <position position="223"/>
    </location>
</feature>
<accession>A0A1R1YIR0</accession>
<dbReference type="EMBL" id="LSSM01001359">
    <property type="protein sequence ID" value="OMJ26791.1"/>
    <property type="molecule type" value="Genomic_DNA"/>
</dbReference>